<feature type="transmembrane region" description="Helical" evidence="1">
    <location>
        <begin position="126"/>
        <end position="144"/>
    </location>
</feature>
<name>A0A1F5VHM4_9BACT</name>
<dbReference type="STRING" id="1817863.A2Y62_04815"/>
<dbReference type="Pfam" id="PF22627">
    <property type="entry name" value="AglB_core-like"/>
    <property type="match status" value="1"/>
</dbReference>
<feature type="transmembrane region" description="Helical" evidence="1">
    <location>
        <begin position="453"/>
        <end position="472"/>
    </location>
</feature>
<evidence type="ECO:0000313" key="3">
    <source>
        <dbReference type="EMBL" id="OGF62959.1"/>
    </source>
</evidence>
<feature type="transmembrane region" description="Helical" evidence="1">
    <location>
        <begin position="427"/>
        <end position="446"/>
    </location>
</feature>
<evidence type="ECO:0000313" key="4">
    <source>
        <dbReference type="Proteomes" id="UP000178943"/>
    </source>
</evidence>
<dbReference type="Gene3D" id="3.40.50.12610">
    <property type="match status" value="1"/>
</dbReference>
<keyword evidence="1" id="KW-0812">Transmembrane</keyword>
<dbReference type="AlphaFoldDB" id="A0A1F5VHM4"/>
<feature type="transmembrane region" description="Helical" evidence="1">
    <location>
        <begin position="225"/>
        <end position="242"/>
    </location>
</feature>
<feature type="transmembrane region" description="Helical" evidence="1">
    <location>
        <begin position="316"/>
        <end position="334"/>
    </location>
</feature>
<organism evidence="3 4">
    <name type="scientific">Candidatus Fischerbacteria bacterium RBG_13_37_8</name>
    <dbReference type="NCBI Taxonomy" id="1817863"/>
    <lineage>
        <taxon>Bacteria</taxon>
        <taxon>Candidatus Fischeribacteriota</taxon>
    </lineage>
</organism>
<feature type="transmembrane region" description="Helical" evidence="1">
    <location>
        <begin position="150"/>
        <end position="167"/>
    </location>
</feature>
<protein>
    <recommendedName>
        <fullName evidence="2">AglB-like core domain-containing protein</fullName>
    </recommendedName>
</protein>
<evidence type="ECO:0000256" key="1">
    <source>
        <dbReference type="SAM" id="Phobius"/>
    </source>
</evidence>
<dbReference type="Proteomes" id="UP000178943">
    <property type="component" value="Unassembled WGS sequence"/>
</dbReference>
<accession>A0A1F5VHM4</accession>
<feature type="transmembrane region" description="Helical" evidence="1">
    <location>
        <begin position="285"/>
        <end position="304"/>
    </location>
</feature>
<feature type="transmembrane region" description="Helical" evidence="1">
    <location>
        <begin position="20"/>
        <end position="38"/>
    </location>
</feature>
<proteinExistence type="predicted"/>
<feature type="transmembrane region" description="Helical" evidence="1">
    <location>
        <begin position="403"/>
        <end position="421"/>
    </location>
</feature>
<feature type="transmembrane region" description="Helical" evidence="1">
    <location>
        <begin position="254"/>
        <end position="273"/>
    </location>
</feature>
<evidence type="ECO:0000259" key="2">
    <source>
        <dbReference type="Pfam" id="PF22627"/>
    </source>
</evidence>
<dbReference type="InterPro" id="IPR054479">
    <property type="entry name" value="AglB-like_core"/>
</dbReference>
<sequence length="766" mass="87468">MGKKKHKKSEIAVKSNSWSIHAIVLLVLSSGILVYQRIMQVLYTQLATFEPKTLFFWDPDTCYHVRRILYIAQHNMKFTFFDPLLAYPEGAVPVWSPLYDWLLALPSFIISFGHPSERLALISADILNLVFAFGQFFFIGLLVYKVCKSSAVAILSALLVGITGPEVRSANFGILDHDSLVLLIFAAALYCKHILANKDKPGTVARDILPSAICNALFFWTWPGSYLYLAVIAASDLFMIILNRKTWLFKRLAMIYSVSAVMVMPLAWIHYLFSRELFRFEYVSFLAVFFLLATGLFFYLLNIITGLRTRYSAKSIINLILCILFLAVILYFMFVPFKSGAEYAAAQNKWLSIIKESESLLYQREGTIDRFTTAKVTDGFGYLAWFFPVAFLIVAIRKIKISLELYSILIVSSIFFLSLSLFQMKYAMPFCVPFGIIIALFIHYLYNRVTRQFSISWAILFGAILIILLIPLESLFATYESYELYASYQGYLWLKSDASLTDMQINTYPVKDTSKALPVSVMAPWDQGHYLHHYAEMPTVADNFGYIYTSPSSWNGLSDMAAFFLTSDEDKAVNIMKKYKSTYVVVPKLFGIFQYPDLLGENSNEYFEYQYIIENGARKVLRSAKNTMLNSMAMRLNEFYGSANMTQNKNGPKFKALKHFRLVYESPSIVIGTHEVPAGALKIYKMVKGAVLPVPGNGDDYYKLEGLIVKKTGMNFNYRQNGYLREGVVVPYPTEKTDGYAYAQYYKVEVSGQFYEFNTVRAMDLQ</sequence>
<reference evidence="3 4" key="1">
    <citation type="journal article" date="2016" name="Nat. Commun.">
        <title>Thousands of microbial genomes shed light on interconnected biogeochemical processes in an aquifer system.</title>
        <authorList>
            <person name="Anantharaman K."/>
            <person name="Brown C.T."/>
            <person name="Hug L.A."/>
            <person name="Sharon I."/>
            <person name="Castelle C.J."/>
            <person name="Probst A.J."/>
            <person name="Thomas B.C."/>
            <person name="Singh A."/>
            <person name="Wilkins M.J."/>
            <person name="Karaoz U."/>
            <person name="Brodie E.L."/>
            <person name="Williams K.H."/>
            <person name="Hubbard S.S."/>
            <person name="Banfield J.F."/>
        </authorList>
    </citation>
    <scope>NUCLEOTIDE SEQUENCE [LARGE SCALE GENOMIC DNA]</scope>
</reference>
<feature type="transmembrane region" description="Helical" evidence="1">
    <location>
        <begin position="379"/>
        <end position="396"/>
    </location>
</feature>
<keyword evidence="1" id="KW-1133">Transmembrane helix</keyword>
<keyword evidence="1" id="KW-0472">Membrane</keyword>
<comment type="caution">
    <text evidence="3">The sequence shown here is derived from an EMBL/GenBank/DDBJ whole genome shotgun (WGS) entry which is preliminary data.</text>
</comment>
<dbReference type="EMBL" id="MFGW01000171">
    <property type="protein sequence ID" value="OGF62959.1"/>
    <property type="molecule type" value="Genomic_DNA"/>
</dbReference>
<feature type="domain" description="AglB-like core" evidence="2">
    <location>
        <begin position="502"/>
        <end position="588"/>
    </location>
</feature>
<gene>
    <name evidence="3" type="ORF">A2Y62_04815</name>
</gene>